<reference evidence="3 4" key="1">
    <citation type="journal article" date="2018" name="Science">
        <title>The opium poppy genome and morphinan production.</title>
        <authorList>
            <person name="Guo L."/>
            <person name="Winzer T."/>
            <person name="Yang X."/>
            <person name="Li Y."/>
            <person name="Ning Z."/>
            <person name="He Z."/>
            <person name="Teodor R."/>
            <person name="Lu Y."/>
            <person name="Bowser T.A."/>
            <person name="Graham I.A."/>
            <person name="Ye K."/>
        </authorList>
    </citation>
    <scope>NUCLEOTIDE SEQUENCE [LARGE SCALE GENOMIC DNA]</scope>
    <source>
        <strain evidence="4">cv. HN1</strain>
        <tissue evidence="3">Leaves</tissue>
    </source>
</reference>
<keyword evidence="1" id="KW-0067">ATP-binding</keyword>
<sequence>MPKLYNRMVHYVAGMAVNVISSLIFITVENRGLFSYTVRGQRLWSAGPVLYRYGYHVGCSFIGNLDLCDPQIMKPYQGSLVFPAMLLHSPHAESEEAPCRDPYWSNISNGSSHCYSVLFLLDSLIGKERKSSKKINEVKKQTTMDERTKVVLFHGDLPYSSSDIVEKLESLDVEDVLGSGGFGTVYTMMMNDRTRFVVKGNR</sequence>
<gene>
    <name evidence="3" type="ORF">C5167_021740</name>
</gene>
<keyword evidence="2" id="KW-0472">Membrane</keyword>
<keyword evidence="2" id="KW-1133">Transmembrane helix</keyword>
<keyword evidence="1" id="KW-0547">Nucleotide-binding</keyword>
<evidence type="ECO:0000256" key="1">
    <source>
        <dbReference type="PROSITE-ProRule" id="PRU10141"/>
    </source>
</evidence>
<keyword evidence="4" id="KW-1185">Reference proteome</keyword>
<accession>A0A4Y7JFX4</accession>
<dbReference type="InterPro" id="IPR017441">
    <property type="entry name" value="Protein_kinase_ATP_BS"/>
</dbReference>
<dbReference type="AlphaFoldDB" id="A0A4Y7JFX4"/>
<feature type="binding site" evidence="1">
    <location>
        <position position="199"/>
    </location>
    <ligand>
        <name>ATP</name>
        <dbReference type="ChEBI" id="CHEBI:30616"/>
    </ligand>
</feature>
<evidence type="ECO:0000313" key="4">
    <source>
        <dbReference type="Proteomes" id="UP000316621"/>
    </source>
</evidence>
<dbReference type="GO" id="GO:0005886">
    <property type="term" value="C:plasma membrane"/>
    <property type="evidence" value="ECO:0007669"/>
    <property type="project" value="TreeGrafter"/>
</dbReference>
<dbReference type="PANTHER" id="PTHR37253:SF1">
    <property type="entry name" value="PROTEIN GAMETE EXPRESSED 3"/>
    <property type="match status" value="1"/>
</dbReference>
<evidence type="ECO:0008006" key="5">
    <source>
        <dbReference type="Google" id="ProtNLM"/>
    </source>
</evidence>
<protein>
    <recommendedName>
        <fullName evidence="5">Protein kinase domain-containing protein</fullName>
    </recommendedName>
</protein>
<dbReference type="GO" id="GO:0009793">
    <property type="term" value="P:embryo development ending in seed dormancy"/>
    <property type="evidence" value="ECO:0007669"/>
    <property type="project" value="TreeGrafter"/>
</dbReference>
<evidence type="ECO:0000256" key="2">
    <source>
        <dbReference type="SAM" id="Phobius"/>
    </source>
</evidence>
<dbReference type="InterPro" id="IPR045301">
    <property type="entry name" value="GEX3-like"/>
</dbReference>
<dbReference type="STRING" id="3469.A0A4Y7JFX4"/>
<proteinExistence type="predicted"/>
<organism evidence="3 4">
    <name type="scientific">Papaver somniferum</name>
    <name type="common">Opium poppy</name>
    <dbReference type="NCBI Taxonomy" id="3469"/>
    <lineage>
        <taxon>Eukaryota</taxon>
        <taxon>Viridiplantae</taxon>
        <taxon>Streptophyta</taxon>
        <taxon>Embryophyta</taxon>
        <taxon>Tracheophyta</taxon>
        <taxon>Spermatophyta</taxon>
        <taxon>Magnoliopsida</taxon>
        <taxon>Ranunculales</taxon>
        <taxon>Papaveraceae</taxon>
        <taxon>Papaveroideae</taxon>
        <taxon>Papaver</taxon>
    </lineage>
</organism>
<dbReference type="Gramene" id="RZC59983">
    <property type="protein sequence ID" value="RZC59983"/>
    <property type="gene ID" value="C5167_021740"/>
</dbReference>
<feature type="transmembrane region" description="Helical" evidence="2">
    <location>
        <begin position="9"/>
        <end position="28"/>
    </location>
</feature>
<dbReference type="Proteomes" id="UP000316621">
    <property type="component" value="Chromosome 5"/>
</dbReference>
<dbReference type="GO" id="GO:0010183">
    <property type="term" value="P:pollen tube guidance"/>
    <property type="evidence" value="ECO:0007669"/>
    <property type="project" value="TreeGrafter"/>
</dbReference>
<dbReference type="PANTHER" id="PTHR37253">
    <property type="entry name" value="PROTEIN GAMETE EXPRESSED 3"/>
    <property type="match status" value="1"/>
</dbReference>
<dbReference type="EMBL" id="CM010719">
    <property type="protein sequence ID" value="RZC59983.1"/>
    <property type="molecule type" value="Genomic_DNA"/>
</dbReference>
<dbReference type="GO" id="GO:0005524">
    <property type="term" value="F:ATP binding"/>
    <property type="evidence" value="ECO:0007669"/>
    <property type="project" value="UniProtKB-UniRule"/>
</dbReference>
<keyword evidence="2" id="KW-0812">Transmembrane</keyword>
<name>A0A4Y7JFX4_PAPSO</name>
<evidence type="ECO:0000313" key="3">
    <source>
        <dbReference type="EMBL" id="RZC59983.1"/>
    </source>
</evidence>
<dbReference type="PROSITE" id="PS00107">
    <property type="entry name" value="PROTEIN_KINASE_ATP"/>
    <property type="match status" value="1"/>
</dbReference>